<feature type="region of interest" description="Disordered" evidence="2">
    <location>
        <begin position="591"/>
        <end position="611"/>
    </location>
</feature>
<name>A0A0N8EG16_9CRUS</name>
<dbReference type="InterPro" id="IPR039725">
    <property type="entry name" value="CC2D1A/B"/>
</dbReference>
<feature type="compositionally biased region" description="Pro residues" evidence="2">
    <location>
        <begin position="458"/>
        <end position="467"/>
    </location>
</feature>
<feature type="compositionally biased region" description="Polar residues" evidence="2">
    <location>
        <begin position="477"/>
        <end position="496"/>
    </location>
</feature>
<feature type="compositionally biased region" description="Low complexity" evidence="2">
    <location>
        <begin position="1"/>
        <end position="14"/>
    </location>
</feature>
<reference evidence="3" key="1">
    <citation type="submission" date="2015-10" db="EMBL/GenBank/DDBJ databases">
        <title>EvidentialGene: Evidence-directed Construction of Complete mRNA Transcriptomes without Genomes.</title>
        <authorList>
            <person name="Gilbert D.G."/>
        </authorList>
    </citation>
    <scope>NUCLEOTIDE SEQUENCE</scope>
</reference>
<dbReference type="Gene3D" id="2.60.40.150">
    <property type="entry name" value="C2 domain"/>
    <property type="match status" value="1"/>
</dbReference>
<dbReference type="OrthoDB" id="19996at2759"/>
<sequence>MFSLGKKSNPTSKPKSNEPIAGSKPKNLAQFGFLDMGFQNDGMAGGGDSDDDLEAELAALTKGTKPSREKKTKKMISEKELAALVSSSMADIPSDAEISDIDDAEVEDELGELCGKEEDPEPSEIPIQAPTMNTEGIIKLLNERIDMYKVAESNASKMGDTTKARRFNRGVKSLNDMLKQTLSGKVISMEDIPPPLAESNKTFAKAVPKEDVTITDNLDVSVSSNKGDAPVPVLPSKPMVPVRVAPLPPGTAPPIPPRVLVPNSVAEIDQHKPNDYVLTQPSKDIENALARRQEFKNAALQAKRAGEQAAALQFVRLVKVCDQMVDSAKQGLPVDWSCLPSVDVVGSENSIPSNVVEKVSEKEETLSSPVIQNDIIPRASEAVKEPQVPPAVSAIRIPQSTLEALEQRLAKYQSVMQQAQEEGNSSKARRFGRIIKQYQDAIKLHKLGKPIPFDELPDPPGYPPIPGAPRKAEETESSLASQTQSGEGAASESTIITPEKPSALQPPTAGPSTAISPKISQTKTTLATRQDKQLAVLLERQSMFKTAALEAKKSGELELAKEYLRMAKGLDPLISANKCGVPVDMDTLPIPPQMKLRSSDKKGVPIKSDGSSEGSFMDDFVVLSSEDCIPMPTGDQNSSGIFGQLYNDLLAQLKMCTDNREHYKLIGDIANANRFDQLALHTRKDLDVIRSSAVRGDTIPRWKNEMRTFSIVKCCTDLKDDDMEVTIIRGLSYNVANPKTIDTYARFEVPIPSSDNPTREKTNTVKDTNSPEYNETFTVTINRQSRTLLRVFKAKLIKFEVWAKGGFLRSDVLIGTASVKLADLLNHCQIHQAVDLMDGRKPVGGKLEVKIRLRNPIVGKETEQVQEKWTVLTY</sequence>
<dbReference type="EMBL" id="GDIQ01030340">
    <property type="protein sequence ID" value="JAN64397.1"/>
    <property type="molecule type" value="Transcribed_RNA"/>
</dbReference>
<dbReference type="Pfam" id="PF21528">
    <property type="entry name" value="CC2D1A-B_DM14"/>
    <property type="match status" value="3"/>
</dbReference>
<protein>
    <submittedName>
        <fullName evidence="3">Coiled-coil and C2 domain-containing protein 1A</fullName>
    </submittedName>
</protein>
<dbReference type="SMART" id="SM00685">
    <property type="entry name" value="DM14"/>
    <property type="match status" value="4"/>
</dbReference>
<accession>A0A0N8EG16</accession>
<evidence type="ECO:0000256" key="2">
    <source>
        <dbReference type="SAM" id="MobiDB-lite"/>
    </source>
</evidence>
<comment type="similarity">
    <text evidence="1">Belongs to the CC2D1 family.</text>
</comment>
<dbReference type="PROSITE" id="PS50004">
    <property type="entry name" value="C2"/>
    <property type="match status" value="1"/>
</dbReference>
<dbReference type="SUPFAM" id="SSF49562">
    <property type="entry name" value="C2 domain (Calcium/lipid-binding domain, CaLB)"/>
    <property type="match status" value="1"/>
</dbReference>
<dbReference type="InterPro" id="IPR000008">
    <property type="entry name" value="C2_dom"/>
</dbReference>
<dbReference type="InterPro" id="IPR006608">
    <property type="entry name" value="CC2D1A/B_DM14"/>
</dbReference>
<dbReference type="GO" id="GO:0001227">
    <property type="term" value="F:DNA-binding transcription repressor activity, RNA polymerase II-specific"/>
    <property type="evidence" value="ECO:0007669"/>
    <property type="project" value="InterPro"/>
</dbReference>
<dbReference type="PANTHER" id="PTHR13076:SF9">
    <property type="entry name" value="COILED-COIL AND C2 DOMAIN-CONTAINING PROTEIN 1-LIKE"/>
    <property type="match status" value="1"/>
</dbReference>
<organism evidence="3">
    <name type="scientific">Daphnia magna</name>
    <dbReference type="NCBI Taxonomy" id="35525"/>
    <lineage>
        <taxon>Eukaryota</taxon>
        <taxon>Metazoa</taxon>
        <taxon>Ecdysozoa</taxon>
        <taxon>Arthropoda</taxon>
        <taxon>Crustacea</taxon>
        <taxon>Branchiopoda</taxon>
        <taxon>Diplostraca</taxon>
        <taxon>Cladocera</taxon>
        <taxon>Anomopoda</taxon>
        <taxon>Daphniidae</taxon>
        <taxon>Daphnia</taxon>
    </lineage>
</organism>
<dbReference type="AlphaFoldDB" id="A0A0N8EG16"/>
<feature type="region of interest" description="Disordered" evidence="2">
    <location>
        <begin position="1"/>
        <end position="75"/>
    </location>
</feature>
<evidence type="ECO:0000313" key="3">
    <source>
        <dbReference type="EMBL" id="JAN64397.1"/>
    </source>
</evidence>
<dbReference type="SMART" id="SM00239">
    <property type="entry name" value="C2"/>
    <property type="match status" value="1"/>
</dbReference>
<dbReference type="InterPro" id="IPR035892">
    <property type="entry name" value="C2_domain_sf"/>
</dbReference>
<evidence type="ECO:0000256" key="1">
    <source>
        <dbReference type="ARBA" id="ARBA00010672"/>
    </source>
</evidence>
<dbReference type="PANTHER" id="PTHR13076">
    <property type="entry name" value="COILED-COIL AND C2 DOMAIN-CONTAINING PROTEIN 1-LIKE"/>
    <property type="match status" value="1"/>
</dbReference>
<proteinExistence type="inferred from homology"/>
<feature type="compositionally biased region" description="Polar residues" evidence="2">
    <location>
        <begin position="510"/>
        <end position="527"/>
    </location>
</feature>
<feature type="region of interest" description="Disordered" evidence="2">
    <location>
        <begin position="449"/>
        <end position="527"/>
    </location>
</feature>
<dbReference type="Pfam" id="PF00168">
    <property type="entry name" value="C2"/>
    <property type="match status" value="1"/>
</dbReference>